<dbReference type="PROSITE" id="PS51301">
    <property type="entry name" value="KILA_N"/>
    <property type="match status" value="1"/>
</dbReference>
<dbReference type="GO" id="GO:0003677">
    <property type="term" value="F:DNA binding"/>
    <property type="evidence" value="ECO:0007669"/>
    <property type="project" value="InterPro"/>
</dbReference>
<dbReference type="SUPFAM" id="SSF54616">
    <property type="entry name" value="DNA-binding domain of Mlu1-box binding protein MBP1"/>
    <property type="match status" value="1"/>
</dbReference>
<dbReference type="EMBL" id="CYXP01000006">
    <property type="protein sequence ID" value="CUN22657.1"/>
    <property type="molecule type" value="Genomic_DNA"/>
</dbReference>
<reference evidence="2 3" key="1">
    <citation type="submission" date="2015-09" db="EMBL/GenBank/DDBJ databases">
        <authorList>
            <consortium name="Pathogen Informatics"/>
        </authorList>
    </citation>
    <scope>NUCLEOTIDE SEQUENCE [LARGE SCALE GENOMIC DNA]</scope>
    <source>
        <strain evidence="2 3">2789STDY5608872</strain>
    </source>
</reference>
<dbReference type="Proteomes" id="UP000095591">
    <property type="component" value="Unassembled WGS sequence"/>
</dbReference>
<accession>A0A173V8Q5</accession>
<gene>
    <name evidence="2" type="ORF">ERS852429_02673</name>
</gene>
<protein>
    <submittedName>
        <fullName evidence="2">Uncharacterized phage-encoded protein</fullName>
    </submittedName>
</protein>
<name>A0A173V8Q5_PARDI</name>
<dbReference type="Pfam" id="PF04383">
    <property type="entry name" value="KilA-N"/>
    <property type="match status" value="1"/>
</dbReference>
<evidence type="ECO:0000313" key="3">
    <source>
        <dbReference type="Proteomes" id="UP000095591"/>
    </source>
</evidence>
<feature type="domain" description="KilA-N" evidence="1">
    <location>
        <begin position="144"/>
        <end position="275"/>
    </location>
</feature>
<proteinExistence type="predicted"/>
<dbReference type="InterPro" id="IPR036887">
    <property type="entry name" value="HTH_APSES_sf"/>
</dbReference>
<evidence type="ECO:0000259" key="1">
    <source>
        <dbReference type="PROSITE" id="PS51301"/>
    </source>
</evidence>
<organism evidence="2 3">
    <name type="scientific">Parabacteroides distasonis</name>
    <dbReference type="NCBI Taxonomy" id="823"/>
    <lineage>
        <taxon>Bacteria</taxon>
        <taxon>Pseudomonadati</taxon>
        <taxon>Bacteroidota</taxon>
        <taxon>Bacteroidia</taxon>
        <taxon>Bacteroidales</taxon>
        <taxon>Tannerellaceae</taxon>
        <taxon>Parabacteroides</taxon>
    </lineage>
</organism>
<dbReference type="InterPro" id="IPR005039">
    <property type="entry name" value="Ant_C"/>
</dbReference>
<sequence length="415" mass="47892">MLNYIKNIIKRGSFEFAGNSVMYIINSVDNMMWFRLSDICSAINVTDWCNPKHKNYLMGKGKLDNKRRILFTQSKVYAWGINEEDVVWLLEEYAETNSTRAECASRLLNIIKKFIEREKGAEMKVEGPKETNNVSSYKKELTNFPGIFNYNGNNITFKTVNNTVMVNATEMAKGFDKRFPDWIRLKSTKEFLYVLSTIKNKNNSRRADLHDGIQYVSYKELKFVMSGAKENHSLILISQGGQAQGTWMHEDVALEFARWLAPEFAIWCNDKIKELITTGTTSLYNNVNFGGFPIPQKFSDALILSAHLQQKVEEQEAKIEEDKPKVEYYSGMVENRDYFTTTTIATELRTTSQVLNQFLCNKGVLTGKSGNWKVTDEHQTLLSPSPFKSIIRWNHEGRTLIHQLWEEKVEELVEA</sequence>
<dbReference type="Pfam" id="PF03374">
    <property type="entry name" value="ANT"/>
    <property type="match status" value="1"/>
</dbReference>
<dbReference type="SMART" id="SM01252">
    <property type="entry name" value="KilA-N"/>
    <property type="match status" value="1"/>
</dbReference>
<dbReference type="InterPro" id="IPR017880">
    <property type="entry name" value="KilA_N"/>
</dbReference>
<evidence type="ECO:0000313" key="2">
    <source>
        <dbReference type="EMBL" id="CUN22657.1"/>
    </source>
</evidence>
<dbReference type="AlphaFoldDB" id="A0A173V8Q5"/>
<dbReference type="InterPro" id="IPR018004">
    <property type="entry name" value="KilA/APSES_HTH"/>
</dbReference>